<protein>
    <submittedName>
        <fullName evidence="2">Uncharacterized protein</fullName>
    </submittedName>
</protein>
<dbReference type="Proteomes" id="UP000314294">
    <property type="component" value="Unassembled WGS sequence"/>
</dbReference>
<feature type="region of interest" description="Disordered" evidence="1">
    <location>
        <begin position="61"/>
        <end position="148"/>
    </location>
</feature>
<reference evidence="2 3" key="1">
    <citation type="submission" date="2019-03" db="EMBL/GenBank/DDBJ databases">
        <title>First draft genome of Liparis tanakae, snailfish: a comprehensive survey of snailfish specific genes.</title>
        <authorList>
            <person name="Kim W."/>
            <person name="Song I."/>
            <person name="Jeong J.-H."/>
            <person name="Kim D."/>
            <person name="Kim S."/>
            <person name="Ryu S."/>
            <person name="Song J.Y."/>
            <person name="Lee S.K."/>
        </authorList>
    </citation>
    <scope>NUCLEOTIDE SEQUENCE [LARGE SCALE GENOMIC DNA]</scope>
    <source>
        <tissue evidence="2">Muscle</tissue>
    </source>
</reference>
<evidence type="ECO:0000313" key="2">
    <source>
        <dbReference type="EMBL" id="TNN75743.1"/>
    </source>
</evidence>
<feature type="compositionally biased region" description="Basic and acidic residues" evidence="1">
    <location>
        <begin position="107"/>
        <end position="118"/>
    </location>
</feature>
<keyword evidence="3" id="KW-1185">Reference proteome</keyword>
<accession>A0A4Z2IF78</accession>
<dbReference type="AlphaFoldDB" id="A0A4Z2IF78"/>
<sequence length="148" mass="16367">MKREQSVGPALRQSPPQWPCLVSPEQRRNLRAAQLTRTHNCVPDCFPRRRWELSKSFLVGKGVAGSPGTAPSTQAALRHAAQPTPGSSHATTHRLPLLLPHQLSVADLEKERGQETNNKKRGPTYKVELIGKDPEEGLTLQSEHDGEE</sequence>
<dbReference type="EMBL" id="SRLO01000100">
    <property type="protein sequence ID" value="TNN75743.1"/>
    <property type="molecule type" value="Genomic_DNA"/>
</dbReference>
<organism evidence="2 3">
    <name type="scientific">Liparis tanakae</name>
    <name type="common">Tanaka's snailfish</name>
    <dbReference type="NCBI Taxonomy" id="230148"/>
    <lineage>
        <taxon>Eukaryota</taxon>
        <taxon>Metazoa</taxon>
        <taxon>Chordata</taxon>
        <taxon>Craniata</taxon>
        <taxon>Vertebrata</taxon>
        <taxon>Euteleostomi</taxon>
        <taxon>Actinopterygii</taxon>
        <taxon>Neopterygii</taxon>
        <taxon>Teleostei</taxon>
        <taxon>Neoteleostei</taxon>
        <taxon>Acanthomorphata</taxon>
        <taxon>Eupercaria</taxon>
        <taxon>Perciformes</taxon>
        <taxon>Cottioidei</taxon>
        <taxon>Cottales</taxon>
        <taxon>Liparidae</taxon>
        <taxon>Liparis</taxon>
    </lineage>
</organism>
<evidence type="ECO:0000256" key="1">
    <source>
        <dbReference type="SAM" id="MobiDB-lite"/>
    </source>
</evidence>
<gene>
    <name evidence="2" type="ORF">EYF80_014106</name>
</gene>
<proteinExistence type="predicted"/>
<comment type="caution">
    <text evidence="2">The sequence shown here is derived from an EMBL/GenBank/DDBJ whole genome shotgun (WGS) entry which is preliminary data.</text>
</comment>
<feature type="region of interest" description="Disordered" evidence="1">
    <location>
        <begin position="1"/>
        <end position="22"/>
    </location>
</feature>
<evidence type="ECO:0000313" key="3">
    <source>
        <dbReference type="Proteomes" id="UP000314294"/>
    </source>
</evidence>
<name>A0A4Z2IF78_9TELE</name>